<dbReference type="GO" id="GO:0004497">
    <property type="term" value="F:monooxygenase activity"/>
    <property type="evidence" value="ECO:0007669"/>
    <property type="project" value="UniProtKB-KW"/>
</dbReference>
<dbReference type="Proteomes" id="UP000612362">
    <property type="component" value="Unassembled WGS sequence"/>
</dbReference>
<keyword evidence="6 7" id="KW-0503">Monooxygenase</keyword>
<evidence type="ECO:0000256" key="6">
    <source>
        <dbReference type="ARBA" id="ARBA00023033"/>
    </source>
</evidence>
<dbReference type="InterPro" id="IPR017972">
    <property type="entry name" value="Cyt_P450_CS"/>
</dbReference>
<dbReference type="EMBL" id="BNJF01000001">
    <property type="protein sequence ID" value="GHO44898.1"/>
    <property type="molecule type" value="Genomic_DNA"/>
</dbReference>
<proteinExistence type="inferred from homology"/>
<dbReference type="SUPFAM" id="SSF48264">
    <property type="entry name" value="Cytochrome P450"/>
    <property type="match status" value="1"/>
</dbReference>
<dbReference type="PRINTS" id="PR00359">
    <property type="entry name" value="BP450"/>
</dbReference>
<comment type="similarity">
    <text evidence="1 7">Belongs to the cytochrome P450 family.</text>
</comment>
<dbReference type="InterPro" id="IPR001128">
    <property type="entry name" value="Cyt_P450"/>
</dbReference>
<accession>A0A8J3I2L8</accession>
<dbReference type="Pfam" id="PF00067">
    <property type="entry name" value="p450"/>
    <property type="match status" value="1"/>
</dbReference>
<dbReference type="RefSeq" id="WP_220194261.1">
    <property type="nucleotide sequence ID" value="NZ_BNJF01000001.1"/>
</dbReference>
<dbReference type="GO" id="GO:0005506">
    <property type="term" value="F:iron ion binding"/>
    <property type="evidence" value="ECO:0007669"/>
    <property type="project" value="InterPro"/>
</dbReference>
<dbReference type="AlphaFoldDB" id="A0A8J3I2L8"/>
<gene>
    <name evidence="8" type="primary">pksS_2</name>
    <name evidence="8" type="ORF">KSX_30610</name>
</gene>
<evidence type="ECO:0000256" key="7">
    <source>
        <dbReference type="RuleBase" id="RU000461"/>
    </source>
</evidence>
<sequence length="410" mass="46618">MSTQHESGLSLLQVSQERYQDNPYLLYHQLRELDPVYWDEQIQGWVLTRYKDVIKTLRDPHFSAVRFNFNVDWLPPMFQEVVQPTIYAITRQMLFLDPPDHTRIRSLTARAFTPRVVESMRNEIQQLVDRLLDQMQEKGQADLMADFAYPLPAIVIAQLLGVPPEDRERFILWAGDLSMLLESTNITEDDAIRALYGMREFTEYFRQLIAQRAQAPRDDLLQALINAHEGLDKLSEDELLSNCMLLLAAGHGTTTHLLSNGFVALARHPEQFAWLKAHPDQTSLAVMELLRYDGPVQATSRLATSDLEIGGKHIQAGQNVLISLGAASHDPEQFADPDVLHLDRKENHHMAFGQGIHFCLGAPLARLEAEIAFRALSQRLSTASLVDEQHVQWFSGMVFRGVSTLPITFN</sequence>
<protein>
    <submittedName>
        <fullName evidence="8">Polyketide biosynthesis cytochrome P450 PksS</fullName>
    </submittedName>
</protein>
<evidence type="ECO:0000256" key="5">
    <source>
        <dbReference type="ARBA" id="ARBA00023004"/>
    </source>
</evidence>
<keyword evidence="4 7" id="KW-0560">Oxidoreductase</keyword>
<keyword evidence="2 7" id="KW-0349">Heme</keyword>
<evidence type="ECO:0000313" key="9">
    <source>
        <dbReference type="Proteomes" id="UP000612362"/>
    </source>
</evidence>
<dbReference type="PANTHER" id="PTHR46696:SF1">
    <property type="entry name" value="CYTOCHROME P450 YJIB-RELATED"/>
    <property type="match status" value="1"/>
</dbReference>
<keyword evidence="5 7" id="KW-0408">Iron</keyword>
<dbReference type="Gene3D" id="1.10.630.10">
    <property type="entry name" value="Cytochrome P450"/>
    <property type="match status" value="1"/>
</dbReference>
<evidence type="ECO:0000256" key="4">
    <source>
        <dbReference type="ARBA" id="ARBA00023002"/>
    </source>
</evidence>
<evidence type="ECO:0000256" key="2">
    <source>
        <dbReference type="ARBA" id="ARBA00022617"/>
    </source>
</evidence>
<dbReference type="PANTHER" id="PTHR46696">
    <property type="entry name" value="P450, PUTATIVE (EUROFUNG)-RELATED"/>
    <property type="match status" value="1"/>
</dbReference>
<dbReference type="InterPro" id="IPR036396">
    <property type="entry name" value="Cyt_P450_sf"/>
</dbReference>
<name>A0A8J3I2L8_9CHLR</name>
<dbReference type="FunFam" id="1.10.630.10:FF:000018">
    <property type="entry name" value="Cytochrome P450 monooxygenase"/>
    <property type="match status" value="1"/>
</dbReference>
<dbReference type="PROSITE" id="PS00086">
    <property type="entry name" value="CYTOCHROME_P450"/>
    <property type="match status" value="1"/>
</dbReference>
<evidence type="ECO:0000313" key="8">
    <source>
        <dbReference type="EMBL" id="GHO44898.1"/>
    </source>
</evidence>
<dbReference type="CDD" id="cd20625">
    <property type="entry name" value="CYP164-like"/>
    <property type="match status" value="1"/>
</dbReference>
<comment type="caution">
    <text evidence="8">The sequence shown here is derived from an EMBL/GenBank/DDBJ whole genome shotgun (WGS) entry which is preliminary data.</text>
</comment>
<dbReference type="GO" id="GO:0020037">
    <property type="term" value="F:heme binding"/>
    <property type="evidence" value="ECO:0007669"/>
    <property type="project" value="InterPro"/>
</dbReference>
<keyword evidence="9" id="KW-1185">Reference proteome</keyword>
<organism evidence="8 9">
    <name type="scientific">Ktedonospora formicarum</name>
    <dbReference type="NCBI Taxonomy" id="2778364"/>
    <lineage>
        <taxon>Bacteria</taxon>
        <taxon>Bacillati</taxon>
        <taxon>Chloroflexota</taxon>
        <taxon>Ktedonobacteria</taxon>
        <taxon>Ktedonobacterales</taxon>
        <taxon>Ktedonobacteraceae</taxon>
        <taxon>Ktedonospora</taxon>
    </lineage>
</organism>
<dbReference type="InterPro" id="IPR002397">
    <property type="entry name" value="Cyt_P450_B"/>
</dbReference>
<evidence type="ECO:0000256" key="1">
    <source>
        <dbReference type="ARBA" id="ARBA00010617"/>
    </source>
</evidence>
<keyword evidence="3 7" id="KW-0479">Metal-binding</keyword>
<reference evidence="8" key="1">
    <citation type="submission" date="2020-10" db="EMBL/GenBank/DDBJ databases">
        <title>Taxonomic study of unclassified bacteria belonging to the class Ktedonobacteria.</title>
        <authorList>
            <person name="Yabe S."/>
            <person name="Wang C.M."/>
            <person name="Zheng Y."/>
            <person name="Sakai Y."/>
            <person name="Cavaletti L."/>
            <person name="Monciardini P."/>
            <person name="Donadio S."/>
        </authorList>
    </citation>
    <scope>NUCLEOTIDE SEQUENCE</scope>
    <source>
        <strain evidence="8">SOSP1-1</strain>
    </source>
</reference>
<evidence type="ECO:0000256" key="3">
    <source>
        <dbReference type="ARBA" id="ARBA00022723"/>
    </source>
</evidence>
<dbReference type="GO" id="GO:0016705">
    <property type="term" value="F:oxidoreductase activity, acting on paired donors, with incorporation or reduction of molecular oxygen"/>
    <property type="evidence" value="ECO:0007669"/>
    <property type="project" value="InterPro"/>
</dbReference>